<feature type="active site" description="Tele-phosphohistidine intermediate" evidence="6">
    <location>
        <position position="10"/>
    </location>
</feature>
<evidence type="ECO:0000256" key="4">
    <source>
        <dbReference type="ARBA" id="ARBA00023152"/>
    </source>
</evidence>
<keyword evidence="10" id="KW-1185">Reference proteome</keyword>
<feature type="binding site" evidence="7">
    <location>
        <begin position="9"/>
        <end position="16"/>
    </location>
    <ligand>
        <name>substrate</name>
    </ligand>
</feature>
<dbReference type="InterPro" id="IPR029033">
    <property type="entry name" value="His_PPase_superfam"/>
</dbReference>
<dbReference type="Proteomes" id="UP000276901">
    <property type="component" value="Unassembled WGS sequence"/>
</dbReference>
<evidence type="ECO:0000256" key="2">
    <source>
        <dbReference type="ARBA" id="ARBA00012028"/>
    </source>
</evidence>
<dbReference type="CDD" id="cd07067">
    <property type="entry name" value="HP_PGM_like"/>
    <property type="match status" value="1"/>
</dbReference>
<sequence length="207" mass="23750">MALQLYLIRHGRTEWNEKGLLQGWGDSPLTEQGISAAKRTGEALYNVAFSACYSSELKRAQDTANYIIHGREIPHFHHQGLNELNFGLWEGKAIAELQSHPEYQLLANRPRDYQAIESQGETVEQLYHRVHHAFWEIANRHQQDGQVLIVAHGLTLTLLTAILNGVEWYDFRNPEKHRFVSNTSINIVEVEHGKAKLLELNNRAHLD</sequence>
<dbReference type="GO" id="GO:0006096">
    <property type="term" value="P:glycolytic process"/>
    <property type="evidence" value="ECO:0007669"/>
    <property type="project" value="UniProtKB-KW"/>
</dbReference>
<dbReference type="Pfam" id="PF00300">
    <property type="entry name" value="His_Phos_1"/>
    <property type="match status" value="1"/>
</dbReference>
<accession>A0AAE6X7L4</accession>
<proteinExistence type="inferred from homology"/>
<dbReference type="RefSeq" id="WP_123955914.1">
    <property type="nucleotide sequence ID" value="NZ_CP015029.1"/>
</dbReference>
<organism evidence="8 11">
    <name type="scientific">Frederiksenia canicola</name>
    <dbReference type="NCBI Taxonomy" id="123824"/>
    <lineage>
        <taxon>Bacteria</taxon>
        <taxon>Pseudomonadati</taxon>
        <taxon>Pseudomonadota</taxon>
        <taxon>Gammaproteobacteria</taxon>
        <taxon>Pasteurellales</taxon>
        <taxon>Pasteurellaceae</taxon>
        <taxon>Frederiksenia</taxon>
    </lineage>
</organism>
<dbReference type="Proteomes" id="UP000502287">
    <property type="component" value="Chromosome"/>
</dbReference>
<dbReference type="EC" id="5.4.2.11" evidence="2"/>
<dbReference type="InterPro" id="IPR005952">
    <property type="entry name" value="Phosphogly_mut1"/>
</dbReference>
<dbReference type="KEGG" id="fcl:A4G17_08940"/>
<dbReference type="EMBL" id="CP015029">
    <property type="protein sequence ID" value="QIM65557.1"/>
    <property type="molecule type" value="Genomic_DNA"/>
</dbReference>
<evidence type="ECO:0000313" key="9">
    <source>
        <dbReference type="EMBL" id="RPE95990.1"/>
    </source>
</evidence>
<dbReference type="PANTHER" id="PTHR11931">
    <property type="entry name" value="PHOSPHOGLYCERATE MUTASE"/>
    <property type="match status" value="1"/>
</dbReference>
<dbReference type="GO" id="GO:0004619">
    <property type="term" value="F:phosphoglycerate mutase activity"/>
    <property type="evidence" value="ECO:0007669"/>
    <property type="project" value="UniProtKB-EC"/>
</dbReference>
<keyword evidence="3" id="KW-0312">Gluconeogenesis</keyword>
<dbReference type="Gene3D" id="3.40.50.1240">
    <property type="entry name" value="Phosphoglycerate mutase-like"/>
    <property type="match status" value="1"/>
</dbReference>
<keyword evidence="5" id="KW-0413">Isomerase</keyword>
<reference evidence="9 10" key="2">
    <citation type="submission" date="2018-11" db="EMBL/GenBank/DDBJ databases">
        <title>Genomic Encyclopedia of Type Strains, Phase IV (KMG-IV): sequencing the most valuable type-strain genomes for metagenomic binning, comparative biology and taxonomic classification.</title>
        <authorList>
            <person name="Goeker M."/>
        </authorList>
    </citation>
    <scope>NUCLEOTIDE SEQUENCE [LARGE SCALE GENOMIC DNA]</scope>
    <source>
        <strain evidence="9 10">DSM 25797</strain>
    </source>
</reference>
<evidence type="ECO:0000313" key="8">
    <source>
        <dbReference type="EMBL" id="QIM65557.1"/>
    </source>
</evidence>
<feature type="active site" description="Proton donor/acceptor" evidence="6">
    <location>
        <position position="83"/>
    </location>
</feature>
<keyword evidence="4" id="KW-0324">Glycolysis</keyword>
<evidence type="ECO:0000256" key="7">
    <source>
        <dbReference type="PIRSR" id="PIRSR613078-2"/>
    </source>
</evidence>
<evidence type="ECO:0000313" key="10">
    <source>
        <dbReference type="Proteomes" id="UP000276901"/>
    </source>
</evidence>
<dbReference type="AlphaFoldDB" id="A0AAE6X7L4"/>
<name>A0AAE6X7L4_9PAST</name>
<evidence type="ECO:0000256" key="5">
    <source>
        <dbReference type="ARBA" id="ARBA00023235"/>
    </source>
</evidence>
<reference evidence="8 11" key="1">
    <citation type="submission" date="2016-03" db="EMBL/GenBank/DDBJ databases">
        <authorList>
            <person name="Hansen M.J."/>
            <person name="Bojesen A.M."/>
            <person name="Planet P."/>
        </authorList>
    </citation>
    <scope>NUCLEOTIDE SEQUENCE [LARGE SCALE GENOMIC DNA]</scope>
    <source>
        <strain evidence="8 11">HPA 21</strain>
    </source>
</reference>
<dbReference type="SUPFAM" id="SSF53254">
    <property type="entry name" value="Phosphoglycerate mutase-like"/>
    <property type="match status" value="1"/>
</dbReference>
<dbReference type="EMBL" id="RKQT01000001">
    <property type="protein sequence ID" value="RPE95990.1"/>
    <property type="molecule type" value="Genomic_DNA"/>
</dbReference>
<evidence type="ECO:0000313" key="11">
    <source>
        <dbReference type="Proteomes" id="UP000502287"/>
    </source>
</evidence>
<dbReference type="GO" id="GO:0006094">
    <property type="term" value="P:gluconeogenesis"/>
    <property type="evidence" value="ECO:0007669"/>
    <property type="project" value="UniProtKB-KW"/>
</dbReference>
<dbReference type="InterPro" id="IPR013078">
    <property type="entry name" value="His_Pase_superF_clade-1"/>
</dbReference>
<evidence type="ECO:0000256" key="3">
    <source>
        <dbReference type="ARBA" id="ARBA00022432"/>
    </source>
</evidence>
<dbReference type="SMART" id="SM00855">
    <property type="entry name" value="PGAM"/>
    <property type="match status" value="1"/>
</dbReference>
<comment type="similarity">
    <text evidence="1">Belongs to the phosphoglycerate mutase family. BPG-dependent PGAM subfamily.</text>
</comment>
<evidence type="ECO:0000256" key="6">
    <source>
        <dbReference type="PIRSR" id="PIRSR613078-1"/>
    </source>
</evidence>
<gene>
    <name evidence="8" type="ORF">A4G17_08940</name>
    <name evidence="9" type="ORF">EDC49_0369</name>
</gene>
<protein>
    <recommendedName>
        <fullName evidence="2">phosphoglycerate mutase (2,3-diphosphoglycerate-dependent)</fullName>
        <ecNumber evidence="2">5.4.2.11</ecNumber>
    </recommendedName>
</protein>
<feature type="binding site" evidence="7">
    <location>
        <position position="59"/>
    </location>
    <ligand>
        <name>substrate</name>
    </ligand>
</feature>
<evidence type="ECO:0000256" key="1">
    <source>
        <dbReference type="ARBA" id="ARBA00006717"/>
    </source>
</evidence>